<gene>
    <name evidence="2" type="ORF">DPMN_030888</name>
</gene>
<organism evidence="2 3">
    <name type="scientific">Dreissena polymorpha</name>
    <name type="common">Zebra mussel</name>
    <name type="synonym">Mytilus polymorpha</name>
    <dbReference type="NCBI Taxonomy" id="45954"/>
    <lineage>
        <taxon>Eukaryota</taxon>
        <taxon>Metazoa</taxon>
        <taxon>Spiralia</taxon>
        <taxon>Lophotrochozoa</taxon>
        <taxon>Mollusca</taxon>
        <taxon>Bivalvia</taxon>
        <taxon>Autobranchia</taxon>
        <taxon>Heteroconchia</taxon>
        <taxon>Euheterodonta</taxon>
        <taxon>Imparidentia</taxon>
        <taxon>Neoheterodontei</taxon>
        <taxon>Myida</taxon>
        <taxon>Dreissenoidea</taxon>
        <taxon>Dreissenidae</taxon>
        <taxon>Dreissena</taxon>
    </lineage>
</organism>
<feature type="transmembrane region" description="Helical" evidence="1">
    <location>
        <begin position="123"/>
        <end position="144"/>
    </location>
</feature>
<dbReference type="EMBL" id="JAIWYP010000002">
    <property type="protein sequence ID" value="KAH3867753.1"/>
    <property type="molecule type" value="Genomic_DNA"/>
</dbReference>
<evidence type="ECO:0000313" key="3">
    <source>
        <dbReference type="Proteomes" id="UP000828390"/>
    </source>
</evidence>
<proteinExistence type="predicted"/>
<accession>A0A9D4M1K9</accession>
<reference evidence="2" key="1">
    <citation type="journal article" date="2019" name="bioRxiv">
        <title>The Genome of the Zebra Mussel, Dreissena polymorpha: A Resource for Invasive Species Research.</title>
        <authorList>
            <person name="McCartney M.A."/>
            <person name="Auch B."/>
            <person name="Kono T."/>
            <person name="Mallez S."/>
            <person name="Zhang Y."/>
            <person name="Obille A."/>
            <person name="Becker A."/>
            <person name="Abrahante J.E."/>
            <person name="Garbe J."/>
            <person name="Badalamenti J.P."/>
            <person name="Herman A."/>
            <person name="Mangelson H."/>
            <person name="Liachko I."/>
            <person name="Sullivan S."/>
            <person name="Sone E.D."/>
            <person name="Koren S."/>
            <person name="Silverstein K.A.T."/>
            <person name="Beckman K.B."/>
            <person name="Gohl D.M."/>
        </authorList>
    </citation>
    <scope>NUCLEOTIDE SEQUENCE</scope>
    <source>
        <strain evidence="2">Duluth1</strain>
        <tissue evidence="2">Whole animal</tissue>
    </source>
</reference>
<keyword evidence="3" id="KW-1185">Reference proteome</keyword>
<dbReference type="Proteomes" id="UP000828390">
    <property type="component" value="Unassembled WGS sequence"/>
</dbReference>
<evidence type="ECO:0000256" key="1">
    <source>
        <dbReference type="SAM" id="Phobius"/>
    </source>
</evidence>
<protein>
    <recommendedName>
        <fullName evidence="4">Sushi domain-containing protein</fullName>
    </recommendedName>
</protein>
<comment type="caution">
    <text evidence="2">The sequence shown here is derived from an EMBL/GenBank/DDBJ whole genome shotgun (WGS) entry which is preliminary data.</text>
</comment>
<keyword evidence="1" id="KW-0812">Transmembrane</keyword>
<reference evidence="2" key="2">
    <citation type="submission" date="2020-11" db="EMBL/GenBank/DDBJ databases">
        <authorList>
            <person name="McCartney M.A."/>
            <person name="Auch B."/>
            <person name="Kono T."/>
            <person name="Mallez S."/>
            <person name="Becker A."/>
            <person name="Gohl D.M."/>
            <person name="Silverstein K.A.T."/>
            <person name="Koren S."/>
            <person name="Bechman K.B."/>
            <person name="Herman A."/>
            <person name="Abrahante J.E."/>
            <person name="Garbe J."/>
        </authorList>
    </citation>
    <scope>NUCLEOTIDE SEQUENCE</scope>
    <source>
        <strain evidence="2">Duluth1</strain>
        <tissue evidence="2">Whole animal</tissue>
    </source>
</reference>
<keyword evidence="1" id="KW-1133">Transmembrane helix</keyword>
<dbReference type="OrthoDB" id="10605525at2759"/>
<evidence type="ECO:0000313" key="2">
    <source>
        <dbReference type="EMBL" id="KAH3867753.1"/>
    </source>
</evidence>
<evidence type="ECO:0008006" key="4">
    <source>
        <dbReference type="Google" id="ProtNLM"/>
    </source>
</evidence>
<dbReference type="AlphaFoldDB" id="A0A9D4M1K9"/>
<keyword evidence="1" id="KW-0472">Membrane</keyword>
<sequence length="315" mass="34798">MANRGCHTDLIPNGYVYTASCINYSAYDTVYCRYHCYYGYEPTSSYVTCVGSNQWISSATHTNVPCIVSRRPWTTVSPNYTEPTYPPFNWGNFTPFPERTTSNQPYIGNSDDPDLKMNVTTEVFLSALVVGLLAIAAVAAIIFYRAHKRNMKRLTTSSSVGCGNCDYTTPTAPSSVQIQLPPLYDQITATSPSASDRDGIPVTAPSYSDNANRLYDTTLNSSELSATPRGLTDITNAIDKSAVDHDLPPPYAEFADLDPPTAERNTDVNEYDPFDGYVNDSAGFHGNEYDELEFVFSARQCDELLTDEPPPYSMV</sequence>
<name>A0A9D4M1K9_DREPO</name>